<dbReference type="Pfam" id="PF04969">
    <property type="entry name" value="CS"/>
    <property type="match status" value="1"/>
</dbReference>
<dbReference type="SUPFAM" id="SSF49764">
    <property type="entry name" value="HSP20-like chaperones"/>
    <property type="match status" value="1"/>
</dbReference>
<dbReference type="GO" id="GO:0005829">
    <property type="term" value="C:cytosol"/>
    <property type="evidence" value="ECO:0007669"/>
    <property type="project" value="TreeGrafter"/>
</dbReference>
<gene>
    <name evidence="4" type="ORF">DGYR_LOCUS5347</name>
</gene>
<dbReference type="EMBL" id="CAJFCJ010000006">
    <property type="protein sequence ID" value="CAD5116753.1"/>
    <property type="molecule type" value="Genomic_DNA"/>
</dbReference>
<dbReference type="Proteomes" id="UP000549394">
    <property type="component" value="Unassembled WGS sequence"/>
</dbReference>
<dbReference type="GO" id="GO:0051879">
    <property type="term" value="F:Hsp90 protein binding"/>
    <property type="evidence" value="ECO:0007669"/>
    <property type="project" value="InterPro"/>
</dbReference>
<evidence type="ECO:0000313" key="4">
    <source>
        <dbReference type="EMBL" id="CAD5116753.1"/>
    </source>
</evidence>
<proteinExistence type="inferred from homology"/>
<dbReference type="PANTHER" id="PTHR22932">
    <property type="entry name" value="TELOMERASE-BINDING PROTEIN P23 HSP90 CO-CHAPERONE"/>
    <property type="match status" value="1"/>
</dbReference>
<dbReference type="FunFam" id="2.60.40.790:FF:000013">
    <property type="entry name" value="Very-long-chain (3R)-3-hydroxyacyl-CoA dehydratase"/>
    <property type="match status" value="1"/>
</dbReference>
<dbReference type="InterPro" id="IPR008978">
    <property type="entry name" value="HSP20-like_chaperone"/>
</dbReference>
<name>A0A7I8VLZ7_9ANNE</name>
<feature type="compositionally biased region" description="Acidic residues" evidence="2">
    <location>
        <begin position="155"/>
        <end position="166"/>
    </location>
</feature>
<dbReference type="AlphaFoldDB" id="A0A7I8VLZ7"/>
<sequence length="174" mass="19848">MKMASTTGKLIPPMMWAQRKDKLFLTINLEDVKSPEIKLDEKKLYFSGTKGANSADQVNYEYTVEFFEDIDPAESKYGVLPRHIPMVLMKKSSDGPFWPRLTKEKTRMPQLKTDFDKWKEEDDSDVDDNNDMKIEDMMSQMGNFGGAADMGADIEGVEADDEDSDDEKLPDLES</sequence>
<dbReference type="GO" id="GO:0005634">
    <property type="term" value="C:nucleus"/>
    <property type="evidence" value="ECO:0007669"/>
    <property type="project" value="TreeGrafter"/>
</dbReference>
<comment type="similarity">
    <text evidence="1">Belongs to the p23/wos2 family.</text>
</comment>
<feature type="region of interest" description="Disordered" evidence="2">
    <location>
        <begin position="141"/>
        <end position="174"/>
    </location>
</feature>
<comment type="caution">
    <text evidence="4">The sequence shown here is derived from an EMBL/GenBank/DDBJ whole genome shotgun (WGS) entry which is preliminary data.</text>
</comment>
<evidence type="ECO:0000256" key="1">
    <source>
        <dbReference type="ARBA" id="ARBA00025733"/>
    </source>
</evidence>
<dbReference type="OrthoDB" id="1564555at2759"/>
<dbReference type="GO" id="GO:0051131">
    <property type="term" value="P:chaperone-mediated protein complex assembly"/>
    <property type="evidence" value="ECO:0007669"/>
    <property type="project" value="TreeGrafter"/>
</dbReference>
<dbReference type="GO" id="GO:0006457">
    <property type="term" value="P:protein folding"/>
    <property type="evidence" value="ECO:0007669"/>
    <property type="project" value="TreeGrafter"/>
</dbReference>
<evidence type="ECO:0000259" key="3">
    <source>
        <dbReference type="PROSITE" id="PS51203"/>
    </source>
</evidence>
<dbReference type="GO" id="GO:0051087">
    <property type="term" value="F:protein-folding chaperone binding"/>
    <property type="evidence" value="ECO:0007669"/>
    <property type="project" value="TreeGrafter"/>
</dbReference>
<evidence type="ECO:0000313" key="5">
    <source>
        <dbReference type="Proteomes" id="UP000549394"/>
    </source>
</evidence>
<dbReference type="InterPro" id="IPR045250">
    <property type="entry name" value="p23-like"/>
</dbReference>
<keyword evidence="5" id="KW-1185">Reference proteome</keyword>
<dbReference type="InterPro" id="IPR007052">
    <property type="entry name" value="CS_dom"/>
</dbReference>
<organism evidence="4 5">
    <name type="scientific">Dimorphilus gyrociliatus</name>
    <dbReference type="NCBI Taxonomy" id="2664684"/>
    <lineage>
        <taxon>Eukaryota</taxon>
        <taxon>Metazoa</taxon>
        <taxon>Spiralia</taxon>
        <taxon>Lophotrochozoa</taxon>
        <taxon>Annelida</taxon>
        <taxon>Polychaeta</taxon>
        <taxon>Polychaeta incertae sedis</taxon>
        <taxon>Dinophilidae</taxon>
        <taxon>Dimorphilus</taxon>
    </lineage>
</organism>
<dbReference type="PANTHER" id="PTHR22932:SF1">
    <property type="entry name" value="CO-CHAPERONE PROTEIN DAF-41"/>
    <property type="match status" value="1"/>
</dbReference>
<feature type="domain" description="CS" evidence="3">
    <location>
        <begin position="9"/>
        <end position="102"/>
    </location>
</feature>
<evidence type="ECO:0000256" key="2">
    <source>
        <dbReference type="SAM" id="MobiDB-lite"/>
    </source>
</evidence>
<accession>A0A7I8VLZ7</accession>
<reference evidence="4 5" key="1">
    <citation type="submission" date="2020-08" db="EMBL/GenBank/DDBJ databases">
        <authorList>
            <person name="Hejnol A."/>
        </authorList>
    </citation>
    <scope>NUCLEOTIDE SEQUENCE [LARGE SCALE GENOMIC DNA]</scope>
</reference>
<dbReference type="Gene3D" id="2.60.40.790">
    <property type="match status" value="1"/>
</dbReference>
<dbReference type="PROSITE" id="PS51203">
    <property type="entry name" value="CS"/>
    <property type="match status" value="1"/>
</dbReference>
<protein>
    <submittedName>
        <fullName evidence="4">DgyrCDS5608</fullName>
    </submittedName>
</protein>
<dbReference type="CDD" id="cd06465">
    <property type="entry name" value="p23_hB-ind1_like"/>
    <property type="match status" value="1"/>
</dbReference>